<dbReference type="EMBL" id="FXXP01000003">
    <property type="protein sequence ID" value="SMX29861.1"/>
    <property type="molecule type" value="Genomic_DNA"/>
</dbReference>
<dbReference type="Gene3D" id="3.30.70.100">
    <property type="match status" value="1"/>
</dbReference>
<proteinExistence type="predicted"/>
<evidence type="ECO:0000313" key="2">
    <source>
        <dbReference type="EMBL" id="SMX29861.1"/>
    </source>
</evidence>
<dbReference type="AlphaFoldDB" id="A0A238JGN9"/>
<accession>A0A238JGN9</accession>
<dbReference type="Proteomes" id="UP000225972">
    <property type="component" value="Unassembled WGS sequence"/>
</dbReference>
<dbReference type="SMART" id="SM01034">
    <property type="entry name" value="BLUF"/>
    <property type="match status" value="1"/>
</dbReference>
<dbReference type="OrthoDB" id="196105at2"/>
<dbReference type="RefSeq" id="WP_099248476.1">
    <property type="nucleotide sequence ID" value="NZ_FXXP01000003.1"/>
</dbReference>
<gene>
    <name evidence="2" type="ORF">TRP8649_04000</name>
</gene>
<dbReference type="SUPFAM" id="SSF54975">
    <property type="entry name" value="Acylphosphatase/BLUF domain-like"/>
    <property type="match status" value="1"/>
</dbReference>
<dbReference type="Pfam" id="PF04940">
    <property type="entry name" value="BLUF"/>
    <property type="match status" value="1"/>
</dbReference>
<feature type="domain" description="BLUF" evidence="1">
    <location>
        <begin position="2"/>
        <end position="93"/>
    </location>
</feature>
<sequence length="131" mass="15223">MLFQTMYISRSIHPQGHLSDLEIMEIATQTNQGIGITGVLLRDKQRFLQIVEGDKAQIETLLDKIQSDQRHYDVQVLFSRKLTQRNFEDWAMAYAEIEPGVFDQFTELKFSDQLVLEDGLSRIRQHLPATQ</sequence>
<dbReference type="InterPro" id="IPR036046">
    <property type="entry name" value="Acylphosphatase-like_dom_sf"/>
</dbReference>
<dbReference type="GO" id="GO:0071949">
    <property type="term" value="F:FAD binding"/>
    <property type="evidence" value="ECO:0007669"/>
    <property type="project" value="InterPro"/>
</dbReference>
<dbReference type="PROSITE" id="PS50925">
    <property type="entry name" value="BLUF"/>
    <property type="match status" value="1"/>
</dbReference>
<dbReference type="InterPro" id="IPR007024">
    <property type="entry name" value="BLUF_domain"/>
</dbReference>
<keyword evidence="3" id="KW-1185">Reference proteome</keyword>
<evidence type="ECO:0000313" key="3">
    <source>
        <dbReference type="Proteomes" id="UP000225972"/>
    </source>
</evidence>
<dbReference type="GO" id="GO:0009882">
    <property type="term" value="F:blue light photoreceptor activity"/>
    <property type="evidence" value="ECO:0007669"/>
    <property type="project" value="InterPro"/>
</dbReference>
<name>A0A238JGN9_9RHOB</name>
<reference evidence="3" key="1">
    <citation type="submission" date="2017-05" db="EMBL/GenBank/DDBJ databases">
        <authorList>
            <person name="Rodrigo-Torres L."/>
            <person name="Arahal R. D."/>
            <person name="Lucena T."/>
        </authorList>
    </citation>
    <scope>NUCLEOTIDE SEQUENCE [LARGE SCALE GENOMIC DNA]</scope>
    <source>
        <strain evidence="3">CECT 8649</strain>
    </source>
</reference>
<protein>
    <submittedName>
        <fullName evidence="2">Sensors of blue-light using FAD</fullName>
    </submittedName>
</protein>
<organism evidence="2 3">
    <name type="scientific">Pelagimonas phthalicica</name>
    <dbReference type="NCBI Taxonomy" id="1037362"/>
    <lineage>
        <taxon>Bacteria</taxon>
        <taxon>Pseudomonadati</taxon>
        <taxon>Pseudomonadota</taxon>
        <taxon>Alphaproteobacteria</taxon>
        <taxon>Rhodobacterales</taxon>
        <taxon>Roseobacteraceae</taxon>
        <taxon>Pelagimonas</taxon>
    </lineage>
</organism>
<evidence type="ECO:0000259" key="1">
    <source>
        <dbReference type="PROSITE" id="PS50925"/>
    </source>
</evidence>